<reference evidence="6" key="2">
    <citation type="submission" date="2023-05" db="EMBL/GenBank/DDBJ databases">
        <authorList>
            <consortium name="Lawrence Berkeley National Laboratory"/>
            <person name="Steindorff A."/>
            <person name="Hensen N."/>
            <person name="Bonometti L."/>
            <person name="Westerberg I."/>
            <person name="Brannstrom I.O."/>
            <person name="Guillou S."/>
            <person name="Cros-Aarteil S."/>
            <person name="Calhoun S."/>
            <person name="Haridas S."/>
            <person name="Kuo A."/>
            <person name="Mondo S."/>
            <person name="Pangilinan J."/>
            <person name="Riley R."/>
            <person name="Labutti K."/>
            <person name="Andreopoulos B."/>
            <person name="Lipzen A."/>
            <person name="Chen C."/>
            <person name="Yanf M."/>
            <person name="Daum C."/>
            <person name="Ng V."/>
            <person name="Clum A."/>
            <person name="Ohm R."/>
            <person name="Martin F."/>
            <person name="Silar P."/>
            <person name="Natvig D."/>
            <person name="Lalanne C."/>
            <person name="Gautier V."/>
            <person name="Ament-Velasquez S.L."/>
            <person name="Kruys A."/>
            <person name="Hutchinson M.I."/>
            <person name="Powell A.J."/>
            <person name="Barry K."/>
            <person name="Miller A.N."/>
            <person name="Grigoriev I.V."/>
            <person name="Debuchy R."/>
            <person name="Gladieux P."/>
            <person name="Thoren M.H."/>
            <person name="Johannesson H."/>
        </authorList>
    </citation>
    <scope>NUCLEOTIDE SEQUENCE</scope>
    <source>
        <strain evidence="6">CBS 315.58</strain>
    </source>
</reference>
<dbReference type="InterPro" id="IPR050416">
    <property type="entry name" value="FAD-linked_Oxidoreductase"/>
</dbReference>
<evidence type="ECO:0000313" key="6">
    <source>
        <dbReference type="EMBL" id="KAK4204524.1"/>
    </source>
</evidence>
<comment type="caution">
    <text evidence="6">The sequence shown here is derived from an EMBL/GenBank/DDBJ whole genome shotgun (WGS) entry which is preliminary data.</text>
</comment>
<dbReference type="InterPro" id="IPR036318">
    <property type="entry name" value="FAD-bd_PCMH-like_sf"/>
</dbReference>
<evidence type="ECO:0000259" key="5">
    <source>
        <dbReference type="PROSITE" id="PS51387"/>
    </source>
</evidence>
<keyword evidence="2" id="KW-0285">Flavoprotein</keyword>
<evidence type="ECO:0000256" key="2">
    <source>
        <dbReference type="ARBA" id="ARBA00022630"/>
    </source>
</evidence>
<dbReference type="InterPro" id="IPR016169">
    <property type="entry name" value="FAD-bd_PCMH_sub2"/>
</dbReference>
<feature type="domain" description="FAD-binding PCMH-type" evidence="5">
    <location>
        <begin position="1"/>
        <end position="134"/>
    </location>
</feature>
<comment type="similarity">
    <text evidence="1">Belongs to the oxygen-dependent FAD-linked oxidoreductase family.</text>
</comment>
<dbReference type="Proteomes" id="UP001303160">
    <property type="component" value="Unassembled WGS sequence"/>
</dbReference>
<keyword evidence="4" id="KW-0560">Oxidoreductase</keyword>
<dbReference type="AlphaFoldDB" id="A0AAN6XPN6"/>
<dbReference type="GO" id="GO:0016491">
    <property type="term" value="F:oxidoreductase activity"/>
    <property type="evidence" value="ECO:0007669"/>
    <property type="project" value="UniProtKB-KW"/>
</dbReference>
<proteinExistence type="inferred from homology"/>
<organism evidence="6 7">
    <name type="scientific">Triangularia verruculosa</name>
    <dbReference type="NCBI Taxonomy" id="2587418"/>
    <lineage>
        <taxon>Eukaryota</taxon>
        <taxon>Fungi</taxon>
        <taxon>Dikarya</taxon>
        <taxon>Ascomycota</taxon>
        <taxon>Pezizomycotina</taxon>
        <taxon>Sordariomycetes</taxon>
        <taxon>Sordariomycetidae</taxon>
        <taxon>Sordariales</taxon>
        <taxon>Podosporaceae</taxon>
        <taxon>Triangularia</taxon>
    </lineage>
</organism>
<gene>
    <name evidence="6" type="ORF">QBC40DRAFT_216742</name>
</gene>
<accession>A0AAN6XPN6</accession>
<dbReference type="InterPro" id="IPR006094">
    <property type="entry name" value="Oxid_FAD_bind_N"/>
</dbReference>
<dbReference type="GO" id="GO:0071949">
    <property type="term" value="F:FAD binding"/>
    <property type="evidence" value="ECO:0007669"/>
    <property type="project" value="InterPro"/>
</dbReference>
<dbReference type="Pfam" id="PF01565">
    <property type="entry name" value="FAD_binding_4"/>
    <property type="match status" value="1"/>
</dbReference>
<dbReference type="Gene3D" id="3.40.462.20">
    <property type="match status" value="1"/>
</dbReference>
<dbReference type="PANTHER" id="PTHR42973">
    <property type="entry name" value="BINDING OXIDOREDUCTASE, PUTATIVE (AFU_ORTHOLOGUE AFUA_1G17690)-RELATED"/>
    <property type="match status" value="1"/>
</dbReference>
<evidence type="ECO:0000256" key="4">
    <source>
        <dbReference type="ARBA" id="ARBA00023002"/>
    </source>
</evidence>
<keyword evidence="3" id="KW-0274">FAD</keyword>
<dbReference type="PANTHER" id="PTHR42973:SF22">
    <property type="entry name" value="FAD-BINDING PCMH-TYPE DOMAIN-CONTAINING PROTEIN-RELATED"/>
    <property type="match status" value="1"/>
</dbReference>
<evidence type="ECO:0000256" key="3">
    <source>
        <dbReference type="ARBA" id="ARBA00022827"/>
    </source>
</evidence>
<dbReference type="SUPFAM" id="SSF56176">
    <property type="entry name" value="FAD-binding/transporter-associated domain-like"/>
    <property type="match status" value="1"/>
</dbReference>
<dbReference type="Gene3D" id="3.30.465.10">
    <property type="match status" value="1"/>
</dbReference>
<evidence type="ECO:0000256" key="1">
    <source>
        <dbReference type="ARBA" id="ARBA00005466"/>
    </source>
</evidence>
<dbReference type="InterPro" id="IPR016166">
    <property type="entry name" value="FAD-bd_PCMH"/>
</dbReference>
<reference evidence="6" key="1">
    <citation type="journal article" date="2023" name="Mol. Phylogenet. Evol.">
        <title>Genome-scale phylogeny and comparative genomics of the fungal order Sordariales.</title>
        <authorList>
            <person name="Hensen N."/>
            <person name="Bonometti L."/>
            <person name="Westerberg I."/>
            <person name="Brannstrom I.O."/>
            <person name="Guillou S."/>
            <person name="Cros-Aarteil S."/>
            <person name="Calhoun S."/>
            <person name="Haridas S."/>
            <person name="Kuo A."/>
            <person name="Mondo S."/>
            <person name="Pangilinan J."/>
            <person name="Riley R."/>
            <person name="LaButti K."/>
            <person name="Andreopoulos B."/>
            <person name="Lipzen A."/>
            <person name="Chen C."/>
            <person name="Yan M."/>
            <person name="Daum C."/>
            <person name="Ng V."/>
            <person name="Clum A."/>
            <person name="Steindorff A."/>
            <person name="Ohm R.A."/>
            <person name="Martin F."/>
            <person name="Silar P."/>
            <person name="Natvig D.O."/>
            <person name="Lalanne C."/>
            <person name="Gautier V."/>
            <person name="Ament-Velasquez S.L."/>
            <person name="Kruys A."/>
            <person name="Hutchinson M.I."/>
            <person name="Powell A.J."/>
            <person name="Barry K."/>
            <person name="Miller A.N."/>
            <person name="Grigoriev I.V."/>
            <person name="Debuchy R."/>
            <person name="Gladieux P."/>
            <person name="Hiltunen Thoren M."/>
            <person name="Johannesson H."/>
        </authorList>
    </citation>
    <scope>NUCLEOTIDE SEQUENCE</scope>
    <source>
        <strain evidence="6">CBS 315.58</strain>
    </source>
</reference>
<name>A0AAN6XPN6_9PEZI</name>
<sequence length="402" mass="43173">MFHASAANIAGGVTLDLRELNEVTLINGNADVRLGVGLSWGEVYAQLDSLGLTVAGGRVAGVGVGGLLTGGGISFLSPRVGFAADTVSKYEVVLANGTLVEATATQNPDLLRVLRGGGNNFGIVTRVTMKTYTQGLLWGGTMMHPTWTLHSHLLAFIDFNKATGYDENASLITSLVYYYGIDHTISTQMVYSGAPPTPASSAPAAFSSFLAVPYPSANSARVNTMFNITKEAEATIPSKNRNVWWAITTHSTLQILGEAYQLWWDSHSAMQNVPGIVWTMTFQPLPAGTYNRSPTSNILGFQSPSRGGQPRVIIQLTASWASQLDDTYVRGKAKDMYDALFASLQFKNAVDPWVYLNYAADWQDPIGGYGTANVALLQAARSKYDPNGVFTNRVPGGFKIPA</sequence>
<dbReference type="PROSITE" id="PS51387">
    <property type="entry name" value="FAD_PCMH"/>
    <property type="match status" value="1"/>
</dbReference>
<protein>
    <recommendedName>
        <fullName evidence="5">FAD-binding PCMH-type domain-containing protein</fullName>
    </recommendedName>
</protein>
<dbReference type="EMBL" id="MU863881">
    <property type="protein sequence ID" value="KAK4204524.1"/>
    <property type="molecule type" value="Genomic_DNA"/>
</dbReference>
<evidence type="ECO:0000313" key="7">
    <source>
        <dbReference type="Proteomes" id="UP001303160"/>
    </source>
</evidence>
<keyword evidence="7" id="KW-1185">Reference proteome</keyword>